<keyword evidence="2" id="KW-1185">Reference proteome</keyword>
<dbReference type="Proteomes" id="UP000886595">
    <property type="component" value="Unassembled WGS sequence"/>
</dbReference>
<evidence type="ECO:0000313" key="2">
    <source>
        <dbReference type="Proteomes" id="UP000886595"/>
    </source>
</evidence>
<dbReference type="EMBL" id="JAAMPC010000006">
    <property type="protein sequence ID" value="KAG2309025.1"/>
    <property type="molecule type" value="Genomic_DNA"/>
</dbReference>
<reference evidence="1 2" key="1">
    <citation type="submission" date="2020-02" db="EMBL/GenBank/DDBJ databases">
        <authorList>
            <person name="Ma Q."/>
            <person name="Huang Y."/>
            <person name="Song X."/>
            <person name="Pei D."/>
        </authorList>
    </citation>
    <scope>NUCLEOTIDE SEQUENCE [LARGE SCALE GENOMIC DNA]</scope>
    <source>
        <strain evidence="1">Sxm20200214</strain>
        <tissue evidence="1">Leaf</tissue>
    </source>
</reference>
<dbReference type="AlphaFoldDB" id="A0A8X8ANK8"/>
<proteinExistence type="predicted"/>
<protein>
    <recommendedName>
        <fullName evidence="3">RRM domain-containing protein</fullName>
    </recommendedName>
</protein>
<name>A0A8X8ANK8_BRACI</name>
<comment type="caution">
    <text evidence="1">The sequence shown here is derived from an EMBL/GenBank/DDBJ whole genome shotgun (WGS) entry which is preliminary data.</text>
</comment>
<gene>
    <name evidence="1" type="ORF">Bca52824_028773</name>
</gene>
<organism evidence="1 2">
    <name type="scientific">Brassica carinata</name>
    <name type="common">Ethiopian mustard</name>
    <name type="synonym">Abyssinian cabbage</name>
    <dbReference type="NCBI Taxonomy" id="52824"/>
    <lineage>
        <taxon>Eukaryota</taxon>
        <taxon>Viridiplantae</taxon>
        <taxon>Streptophyta</taxon>
        <taxon>Embryophyta</taxon>
        <taxon>Tracheophyta</taxon>
        <taxon>Spermatophyta</taxon>
        <taxon>Magnoliopsida</taxon>
        <taxon>eudicotyledons</taxon>
        <taxon>Gunneridae</taxon>
        <taxon>Pentapetalae</taxon>
        <taxon>rosids</taxon>
        <taxon>malvids</taxon>
        <taxon>Brassicales</taxon>
        <taxon>Brassicaceae</taxon>
        <taxon>Brassiceae</taxon>
        <taxon>Brassica</taxon>
    </lineage>
</organism>
<sequence>MSCYFRLTATGFDTSLPDVREMVRGVFPQSGCAVLGYGFVFVHLHGQDAIDKALKLSGGFVGGFKIAVKTVLPIKRVSGGVSLARRLAMVEKAKTNQKMIMATEEHF</sequence>
<evidence type="ECO:0008006" key="3">
    <source>
        <dbReference type="Google" id="ProtNLM"/>
    </source>
</evidence>
<dbReference type="OrthoDB" id="10486030at2759"/>
<accession>A0A8X8ANK8</accession>
<evidence type="ECO:0000313" key="1">
    <source>
        <dbReference type="EMBL" id="KAG2309025.1"/>
    </source>
</evidence>